<dbReference type="Proteomes" id="UP000245683">
    <property type="component" value="Unassembled WGS sequence"/>
</dbReference>
<gene>
    <name evidence="2" type="ORF">DLJ46_06155</name>
</gene>
<dbReference type="Gene3D" id="2.180.10.10">
    <property type="entry name" value="RHS repeat-associated core"/>
    <property type="match status" value="1"/>
</dbReference>
<reference evidence="3" key="1">
    <citation type="submission" date="2018-05" db="EMBL/GenBank/DDBJ databases">
        <title>Micromonospora globispora sp. nov. and Micromonospora rugosa sp. nov., isolated from marine sediment.</title>
        <authorList>
            <person name="Carro L."/>
            <person name="Aysel V."/>
            <person name="Cetin D."/>
            <person name="Igual J.M."/>
            <person name="Klenk H.-P."/>
            <person name="Trujillo M.E."/>
            <person name="Sahin N."/>
        </authorList>
    </citation>
    <scope>NUCLEOTIDE SEQUENCE [LARGE SCALE GENOMIC DNA]</scope>
    <source>
        <strain evidence="3">S2904</strain>
    </source>
</reference>
<protein>
    <recommendedName>
        <fullName evidence="4">RHS repeat protein</fullName>
    </recommendedName>
</protein>
<sequence>MAAAEHHHLRRPAGGRPAAGARGLVSQRPAGHPVHGRRPGRGDRPDAANGPLPVIHHSSGQLTRQEDRNKNDIRFEYTSGLLTKVTDTQDRVINLTYSGGRLDTVTDPTGRTLHYYYTADGNVSDFVDANGKTTNYRYHPELLTKVAPRRRLDDQHHLPR</sequence>
<proteinExistence type="predicted"/>
<comment type="caution">
    <text evidence="2">The sequence shown here is derived from an EMBL/GenBank/DDBJ whole genome shotgun (WGS) entry which is preliminary data.</text>
</comment>
<dbReference type="EMBL" id="QGSV01000101">
    <property type="protein sequence ID" value="PWU50855.1"/>
    <property type="molecule type" value="Genomic_DNA"/>
</dbReference>
<accession>A0A317KGS0</accession>
<dbReference type="InterPro" id="IPR006530">
    <property type="entry name" value="YD"/>
</dbReference>
<feature type="compositionally biased region" description="Low complexity" evidence="1">
    <location>
        <begin position="14"/>
        <end position="33"/>
    </location>
</feature>
<keyword evidence="3" id="KW-1185">Reference proteome</keyword>
<evidence type="ECO:0000256" key="1">
    <source>
        <dbReference type="SAM" id="MobiDB-lite"/>
    </source>
</evidence>
<dbReference type="AlphaFoldDB" id="A0A317KGS0"/>
<dbReference type="NCBIfam" id="TIGR01643">
    <property type="entry name" value="YD_repeat_2x"/>
    <property type="match status" value="1"/>
</dbReference>
<name>A0A317KGS0_9ACTN</name>
<feature type="region of interest" description="Disordered" evidence="1">
    <location>
        <begin position="1"/>
        <end position="71"/>
    </location>
</feature>
<evidence type="ECO:0000313" key="3">
    <source>
        <dbReference type="Proteomes" id="UP000245683"/>
    </source>
</evidence>
<evidence type="ECO:0000313" key="2">
    <source>
        <dbReference type="EMBL" id="PWU50855.1"/>
    </source>
</evidence>
<evidence type="ECO:0008006" key="4">
    <source>
        <dbReference type="Google" id="ProtNLM"/>
    </source>
</evidence>
<organism evidence="2 3">
    <name type="scientific">Micromonospora globispora</name>
    <dbReference type="NCBI Taxonomy" id="1450148"/>
    <lineage>
        <taxon>Bacteria</taxon>
        <taxon>Bacillati</taxon>
        <taxon>Actinomycetota</taxon>
        <taxon>Actinomycetes</taxon>
        <taxon>Micromonosporales</taxon>
        <taxon>Micromonosporaceae</taxon>
        <taxon>Micromonospora</taxon>
    </lineage>
</organism>